<dbReference type="EMBL" id="JBEZVI010000028">
    <property type="protein sequence ID" value="MEU3713682.1"/>
    <property type="molecule type" value="Genomic_DNA"/>
</dbReference>
<keyword evidence="3" id="KW-1185">Reference proteome</keyword>
<evidence type="ECO:0000313" key="3">
    <source>
        <dbReference type="Proteomes" id="UP001550853"/>
    </source>
</evidence>
<feature type="region of interest" description="Disordered" evidence="1">
    <location>
        <begin position="1"/>
        <end position="45"/>
    </location>
</feature>
<dbReference type="RefSeq" id="WP_051739732.1">
    <property type="nucleotide sequence ID" value="NZ_JBEZVI010000028.1"/>
</dbReference>
<protein>
    <recommendedName>
        <fullName evidence="4">ATP-binding protein</fullName>
    </recommendedName>
</protein>
<proteinExistence type="predicted"/>
<organism evidence="2 3">
    <name type="scientific">Streptomyces catenulae</name>
    <dbReference type="NCBI Taxonomy" id="66875"/>
    <lineage>
        <taxon>Bacteria</taxon>
        <taxon>Bacillati</taxon>
        <taxon>Actinomycetota</taxon>
        <taxon>Actinomycetes</taxon>
        <taxon>Kitasatosporales</taxon>
        <taxon>Streptomycetaceae</taxon>
        <taxon>Streptomyces</taxon>
    </lineage>
</organism>
<reference evidence="2 3" key="1">
    <citation type="submission" date="2024-06" db="EMBL/GenBank/DDBJ databases">
        <title>The Natural Products Discovery Center: Release of the First 8490 Sequenced Strains for Exploring Actinobacteria Biosynthetic Diversity.</title>
        <authorList>
            <person name="Kalkreuter E."/>
            <person name="Kautsar S.A."/>
            <person name="Yang D."/>
            <person name="Bader C.D."/>
            <person name="Teijaro C.N."/>
            <person name="Fluegel L."/>
            <person name="Davis C.M."/>
            <person name="Simpson J.R."/>
            <person name="Lauterbach L."/>
            <person name="Steele A.D."/>
            <person name="Gui C."/>
            <person name="Meng S."/>
            <person name="Li G."/>
            <person name="Viehrig K."/>
            <person name="Ye F."/>
            <person name="Su P."/>
            <person name="Kiefer A.F."/>
            <person name="Nichols A."/>
            <person name="Cepeda A.J."/>
            <person name="Yan W."/>
            <person name="Fan B."/>
            <person name="Jiang Y."/>
            <person name="Adhikari A."/>
            <person name="Zheng C.-J."/>
            <person name="Schuster L."/>
            <person name="Cowan T.M."/>
            <person name="Smanski M.J."/>
            <person name="Chevrette M.G."/>
            <person name="De Carvalho L.P.S."/>
            <person name="Shen B."/>
        </authorList>
    </citation>
    <scope>NUCLEOTIDE SEQUENCE [LARGE SCALE GENOMIC DNA]</scope>
    <source>
        <strain evidence="2 3">NPDC033039</strain>
    </source>
</reference>
<comment type="caution">
    <text evidence="2">The sequence shown here is derived from an EMBL/GenBank/DDBJ whole genome shotgun (WGS) entry which is preliminary data.</text>
</comment>
<sequence>MSEGDSATWIRESLGPVQAAPGDQHNHFYAPLGGGPAQAGEAPKDPLTVAREHRAWLSRRFAPPAGFGGAVDRLAKPGSTVLLDGPEGVGLRTAATVLLHRLGTPDSPFEELPAGQEGDEDVPDIARGDRFLLDLSATSDDSYRDAQQRLVVRQEKVWERGAWMAVVLPTGLRHQLRPDLASLTVELGRPDGVRALALHLRRNGIDVERRSLETPKLKHLVHESSMREIFDFADLVRRARERAGRKGSFPGWCAEALAAVTRRPEEVTEQVQKLQHVPERALLLSAAMLSDVPADAVHQGAAELLRGLGHEDEGTPLLARPGLGERLDALGVRREEDGRVRFAKLAYDGAVRLHFWVNYPDLRQELRNWVVKVARFPGLTGRDRERLAARFAEQCLVVDRPHDLWSVVEEWTVSDGMEAEAAALLEQGLGHSRHAARIRYRIYQWVTGPHLSVALARVVTRVCRQTLAATHPDQALVRLHHLALRPGEEADVAWDDLLGLVRGSRRLHARLVERLLTVRRGDEKRKFRLLRDLIDPARLGFCPYRTSLRDAWRAVLARSDSPAVWKPLAFALFTAVHERRDWHRAPDALIRAADGDPGVLNHLYVMTCDWTAAAPTPRDRAARQTIAAGIRQKIDAAQGLDFTTDRPGASQGEPR</sequence>
<gene>
    <name evidence="2" type="ORF">AB0E61_26750</name>
</gene>
<accession>A0ABV2Z6Q5</accession>
<name>A0ABV2Z6Q5_9ACTN</name>
<dbReference type="Proteomes" id="UP001550853">
    <property type="component" value="Unassembled WGS sequence"/>
</dbReference>
<evidence type="ECO:0000256" key="1">
    <source>
        <dbReference type="SAM" id="MobiDB-lite"/>
    </source>
</evidence>
<evidence type="ECO:0008006" key="4">
    <source>
        <dbReference type="Google" id="ProtNLM"/>
    </source>
</evidence>
<evidence type="ECO:0000313" key="2">
    <source>
        <dbReference type="EMBL" id="MEU3713682.1"/>
    </source>
</evidence>